<dbReference type="KEGG" id="vg:1260090"/>
<organismHost>
    <name type="scientific">Mycolicibacterium smegmatis</name>
    <name type="common">Mycobacterium smegmatis</name>
    <dbReference type="NCBI Taxonomy" id="1772"/>
</organismHost>
<proteinExistence type="predicted"/>
<dbReference type="EMBL" id="AY129338">
    <property type="protein sequence ID" value="AAN12735.1"/>
    <property type="molecule type" value="Genomic_DNA"/>
</dbReference>
<dbReference type="RefSeq" id="NP_818392.1">
    <property type="nucleotide sequence ID" value="NC_004688.1"/>
</dbReference>
<protein>
    <submittedName>
        <fullName evidence="1">Uncharacterized protein</fullName>
    </submittedName>
</protein>
<name>Q854H3_BPMOM</name>
<sequence>MLSRRSLMSWLNEPCPPPVNTIHNTVNRVELIDHRESSDNRGLVFSAWDAKSVLVSIQDDRTLKVFLS</sequence>
<accession>Q854H3</accession>
<keyword evidence="2" id="KW-1185">Reference proteome</keyword>
<evidence type="ECO:0000313" key="2">
    <source>
        <dbReference type="Proteomes" id="UP000000963"/>
    </source>
</evidence>
<organism evidence="1 2">
    <name type="scientific">Mycobacterium phage Omega</name>
    <name type="common">Mycobacteriophage Omega</name>
    <dbReference type="NCBI Taxonomy" id="2907835"/>
    <lineage>
        <taxon>Viruses</taxon>
        <taxon>Duplodnaviria</taxon>
        <taxon>Heunggongvirae</taxon>
        <taxon>Uroviricota</taxon>
        <taxon>Caudoviricetes</taxon>
        <taxon>Omegavirus</taxon>
        <taxon>Omegavirus omega</taxon>
    </lineage>
</organism>
<dbReference type="Proteomes" id="UP000000963">
    <property type="component" value="Segment"/>
</dbReference>
<evidence type="ECO:0000313" key="1">
    <source>
        <dbReference type="EMBL" id="AAN12735.1"/>
    </source>
</evidence>
<reference evidence="1 2" key="1">
    <citation type="journal article" date="2003" name="Cell">
        <title>Origins of highly mosaic mycobacteriophage genomes.</title>
        <authorList>
            <person name="Pedulla M.L."/>
            <person name="Ford M.E."/>
            <person name="Houtz J.M."/>
            <person name="Karthikeyan T."/>
            <person name="Wadsworth C."/>
            <person name="Lewis J.A."/>
            <person name="Jacobs-Sera D."/>
            <person name="Falbo J."/>
            <person name="Gross J."/>
            <person name="Pannunzio N.R."/>
            <person name="Brucker W."/>
            <person name="Kumar V."/>
            <person name="Kandasamy J."/>
            <person name="Keenan L."/>
            <person name="Bardarov S."/>
            <person name="Kriakov J."/>
            <person name="Lawrence J.G."/>
            <person name="Jacobs W.R. Jr."/>
            <person name="Hendrix R.W."/>
            <person name="Hatfull G.F."/>
        </authorList>
    </citation>
    <scope>NUCLEOTIDE SEQUENCE</scope>
</reference>
<gene>
    <name evidence="1" type="primary">93</name>
    <name evidence="1" type="ORF">PBI_OMEGA_93</name>
</gene>